<evidence type="ECO:0000313" key="2">
    <source>
        <dbReference type="EMBL" id="MVO90367.1"/>
    </source>
</evidence>
<dbReference type="EMBL" id="WPNZ01000032">
    <property type="protein sequence ID" value="MVO90367.1"/>
    <property type="molecule type" value="Genomic_DNA"/>
</dbReference>
<proteinExistence type="predicted"/>
<organism evidence="2 3">
    <name type="scientific">Streptomyces typhae</name>
    <dbReference type="NCBI Taxonomy" id="2681492"/>
    <lineage>
        <taxon>Bacteria</taxon>
        <taxon>Bacillati</taxon>
        <taxon>Actinomycetota</taxon>
        <taxon>Actinomycetes</taxon>
        <taxon>Kitasatosporales</taxon>
        <taxon>Streptomycetaceae</taxon>
        <taxon>Streptomyces</taxon>
    </lineage>
</organism>
<reference evidence="2 3" key="1">
    <citation type="submission" date="2019-11" db="EMBL/GenBank/DDBJ databases">
        <title>Streptomyces typhae sp. nov., a novel endophytic actinomycete isolated from the root of cattail pollen (Typha angustifolia L.).</title>
        <authorList>
            <person name="Peng C."/>
        </authorList>
    </citation>
    <scope>NUCLEOTIDE SEQUENCE [LARGE SCALE GENOMIC DNA]</scope>
    <source>
        <strain evidence="3">p1417</strain>
    </source>
</reference>
<name>A0A6L6X9I8_9ACTN</name>
<sequence>MHFPRRRTDLAVFLAVLLTGVVLILCRVRPEAVSTIAIGLSTLYAAWQRQEPRYRDRDMTEEGRRPTEQERLSTEEGRHATEQERLSTGEDRGTRE</sequence>
<feature type="region of interest" description="Disordered" evidence="1">
    <location>
        <begin position="54"/>
        <end position="96"/>
    </location>
</feature>
<comment type="caution">
    <text evidence="2">The sequence shown here is derived from an EMBL/GenBank/DDBJ whole genome shotgun (WGS) entry which is preliminary data.</text>
</comment>
<evidence type="ECO:0000256" key="1">
    <source>
        <dbReference type="SAM" id="MobiDB-lite"/>
    </source>
</evidence>
<dbReference type="AlphaFoldDB" id="A0A6L6X9I8"/>
<dbReference type="Proteomes" id="UP000483802">
    <property type="component" value="Unassembled WGS sequence"/>
</dbReference>
<evidence type="ECO:0000313" key="3">
    <source>
        <dbReference type="Proteomes" id="UP000483802"/>
    </source>
</evidence>
<dbReference type="RefSeq" id="WP_157169382.1">
    <property type="nucleotide sequence ID" value="NZ_WPNZ01000032.1"/>
</dbReference>
<gene>
    <name evidence="2" type="ORF">GPA10_37875</name>
</gene>
<accession>A0A6L6X9I8</accession>
<keyword evidence="3" id="KW-1185">Reference proteome</keyword>
<protein>
    <submittedName>
        <fullName evidence="2">Uncharacterized protein</fullName>
    </submittedName>
</protein>